<protein>
    <recommendedName>
        <fullName evidence="6">Protein HflC</fullName>
    </recommendedName>
</protein>
<dbReference type="OrthoDB" id="9812991at2"/>
<dbReference type="GO" id="GO:0008233">
    <property type="term" value="F:peptidase activity"/>
    <property type="evidence" value="ECO:0007669"/>
    <property type="project" value="UniProtKB-KW"/>
</dbReference>
<evidence type="ECO:0000256" key="4">
    <source>
        <dbReference type="ARBA" id="ARBA00022989"/>
    </source>
</evidence>
<keyword evidence="5" id="KW-0472">Membrane</keyword>
<evidence type="ECO:0000313" key="8">
    <source>
        <dbReference type="EMBL" id="AJA44134.1"/>
    </source>
</evidence>
<name>A0A0A7RXV4_FRIPE</name>
<dbReference type="Proteomes" id="UP000030901">
    <property type="component" value="Chromosome"/>
</dbReference>
<keyword evidence="10" id="KW-1185">Reference proteome</keyword>
<evidence type="ECO:0000256" key="3">
    <source>
        <dbReference type="ARBA" id="ARBA00022692"/>
    </source>
</evidence>
<evidence type="ECO:0000313" key="9">
    <source>
        <dbReference type="EMBL" id="PXY96778.1"/>
    </source>
</evidence>
<evidence type="ECO:0000256" key="5">
    <source>
        <dbReference type="ARBA" id="ARBA00023136"/>
    </source>
</evidence>
<comment type="similarity">
    <text evidence="2 6">Belongs to the band 7/mec-2 family. HflC subfamily.</text>
</comment>
<keyword evidence="8" id="KW-0378">Hydrolase</keyword>
<dbReference type="GO" id="GO:0016020">
    <property type="term" value="C:membrane"/>
    <property type="evidence" value="ECO:0007669"/>
    <property type="project" value="UniProtKB-SubCell"/>
</dbReference>
<evidence type="ECO:0000256" key="2">
    <source>
        <dbReference type="ARBA" id="ARBA00007862"/>
    </source>
</evidence>
<evidence type="ECO:0000256" key="6">
    <source>
        <dbReference type="PIRNR" id="PIRNR005651"/>
    </source>
</evidence>
<organism evidence="8 10">
    <name type="scientific">Frischella perrara</name>
    <dbReference type="NCBI Taxonomy" id="1267021"/>
    <lineage>
        <taxon>Bacteria</taxon>
        <taxon>Pseudomonadati</taxon>
        <taxon>Pseudomonadota</taxon>
        <taxon>Gammaproteobacteria</taxon>
        <taxon>Orbales</taxon>
        <taxon>Orbaceae</taxon>
        <taxon>Frischella</taxon>
    </lineage>
</organism>
<evidence type="ECO:0000313" key="10">
    <source>
        <dbReference type="Proteomes" id="UP000030901"/>
    </source>
</evidence>
<sequence>MRKIIIPFVIILIGVLFSSVYVVEEGTKGIVLRFNKMIALSEPGLHFKVPGIDNVRIVDAKIQTTDSSKNGMEQKFINREKNYLIVDYFVQWKITDFKRYYETIAGGNSIEDLLMARLNGRLRAEIGKLDIIDIINDANTEMKSRNSLMLRVKDALNGKQPNAKSDENISNGQFDDQSEGNLEKITSMRAFGVEVIDVRIKQIDFPAAVSKSIYDRMSEERKVFARDKRFQGYKKAEEIRAQSRLTATKILSEAEKQARIIRGEGDANAAKIYADTFSKDFEFFSFIRSLKAYEQSFKENDIMVISPDSEFFRYMKLNPNIKSDKK</sequence>
<accession>A0A0A7RXV4</accession>
<comment type="function">
    <text evidence="6">HflC and HflK could regulate a protease.</text>
</comment>
<comment type="subcellular location">
    <subcellularLocation>
        <location evidence="1">Membrane</location>
        <topology evidence="1">Single-pass membrane protein</topology>
    </subcellularLocation>
</comment>
<dbReference type="KEGG" id="fpp:FPB0191_00290"/>
<dbReference type="InterPro" id="IPR036013">
    <property type="entry name" value="Band_7/SPFH_dom_sf"/>
</dbReference>
<evidence type="ECO:0000259" key="7">
    <source>
        <dbReference type="SMART" id="SM00244"/>
    </source>
</evidence>
<dbReference type="PIRSF" id="PIRSF005651">
    <property type="entry name" value="HflC"/>
    <property type="match status" value="1"/>
</dbReference>
<dbReference type="SUPFAM" id="SSF117892">
    <property type="entry name" value="Band 7/SPFH domain"/>
    <property type="match status" value="2"/>
</dbReference>
<dbReference type="InterPro" id="IPR001107">
    <property type="entry name" value="Band_7"/>
</dbReference>
<dbReference type="STRING" id="1267021.FPB0191_00290"/>
<dbReference type="Gene3D" id="3.30.479.30">
    <property type="entry name" value="Band 7 domain"/>
    <property type="match status" value="1"/>
</dbReference>
<dbReference type="NCBIfam" id="TIGR01932">
    <property type="entry name" value="hflC"/>
    <property type="match status" value="1"/>
</dbReference>
<reference evidence="9 11" key="2">
    <citation type="submission" date="2018-05" db="EMBL/GenBank/DDBJ databases">
        <title>Reference genomes for bee gut microbiota database.</title>
        <authorList>
            <person name="Ellegaard K.M."/>
        </authorList>
    </citation>
    <scope>NUCLEOTIDE SEQUENCE [LARGE SCALE GENOMIC DNA]</scope>
    <source>
        <strain evidence="9 11">ESL0167</strain>
    </source>
</reference>
<dbReference type="EMBL" id="CP009056">
    <property type="protein sequence ID" value="AJA44134.1"/>
    <property type="molecule type" value="Genomic_DNA"/>
</dbReference>
<gene>
    <name evidence="9" type="primary">hflC</name>
    <name evidence="9" type="ORF">DKK76_01410</name>
    <name evidence="8" type="ORF">FPB0191_00290</name>
</gene>
<dbReference type="InterPro" id="IPR010200">
    <property type="entry name" value="HflC"/>
</dbReference>
<feature type="domain" description="Band 7" evidence="7">
    <location>
        <begin position="18"/>
        <end position="217"/>
    </location>
</feature>
<dbReference type="PANTHER" id="PTHR42911">
    <property type="entry name" value="MODULATOR OF FTSH PROTEASE HFLC"/>
    <property type="match status" value="1"/>
</dbReference>
<dbReference type="AlphaFoldDB" id="A0A0A7RXV4"/>
<keyword evidence="3" id="KW-0812">Transmembrane</keyword>
<dbReference type="RefSeq" id="WP_039103475.1">
    <property type="nucleotide sequence ID" value="NZ_CAMKYH010000018.1"/>
</dbReference>
<proteinExistence type="inferred from homology"/>
<dbReference type="Proteomes" id="UP000247838">
    <property type="component" value="Unassembled WGS sequence"/>
</dbReference>
<keyword evidence="9" id="KW-0645">Protease</keyword>
<dbReference type="GO" id="GO:0006508">
    <property type="term" value="P:proteolysis"/>
    <property type="evidence" value="ECO:0007669"/>
    <property type="project" value="UniProtKB-KW"/>
</dbReference>
<keyword evidence="4" id="KW-1133">Transmembrane helix</keyword>
<dbReference type="EMBL" id="QGLM01000004">
    <property type="protein sequence ID" value="PXY96778.1"/>
    <property type="molecule type" value="Genomic_DNA"/>
</dbReference>
<reference evidence="8 10" key="1">
    <citation type="journal article" date="2014" name="Appl. Environ. Microbiol.">
        <title>Gut symbionts from distinct hosts exhibit genotoxic activity via divergent colibactin biosynthetic pathways.</title>
        <authorList>
            <person name="Engel P."/>
            <person name="Vizcaino M.I."/>
            <person name="Crawford J.M."/>
        </authorList>
    </citation>
    <scope>NUCLEOTIDE SEQUENCE [LARGE SCALE GENOMIC DNA]</scope>
    <source>
        <strain evidence="8 10">PEB0191</strain>
    </source>
</reference>
<evidence type="ECO:0000313" key="11">
    <source>
        <dbReference type="Proteomes" id="UP000247838"/>
    </source>
</evidence>
<dbReference type="PANTHER" id="PTHR42911:SF1">
    <property type="entry name" value="MODULATOR OF FTSH PROTEASE HFLC"/>
    <property type="match status" value="1"/>
</dbReference>
<dbReference type="Pfam" id="PF01145">
    <property type="entry name" value="Band_7"/>
    <property type="match status" value="1"/>
</dbReference>
<dbReference type="HOGENOM" id="CLU_059167_3_0_6"/>
<evidence type="ECO:0000256" key="1">
    <source>
        <dbReference type="ARBA" id="ARBA00004167"/>
    </source>
</evidence>
<dbReference type="CDD" id="cd03405">
    <property type="entry name" value="SPFH_HflC"/>
    <property type="match status" value="1"/>
</dbReference>
<dbReference type="SMART" id="SM00244">
    <property type="entry name" value="PHB"/>
    <property type="match status" value="1"/>
</dbReference>